<dbReference type="PROSITE" id="PS51257">
    <property type="entry name" value="PROKAR_LIPOPROTEIN"/>
    <property type="match status" value="1"/>
</dbReference>
<dbReference type="RefSeq" id="WP_012137067.1">
    <property type="nucleotide sequence ID" value="NZ_KE007306.1"/>
</dbReference>
<dbReference type="OrthoDB" id="245568at2"/>
<dbReference type="HOGENOM" id="CLU_064076_7_0_6"/>
<evidence type="ECO:0000256" key="2">
    <source>
        <dbReference type="ARBA" id="ARBA00022729"/>
    </source>
</evidence>
<gene>
    <name evidence="5" type="ORF">MARLIPOL_05340</name>
</gene>
<dbReference type="SUPFAM" id="SSF53850">
    <property type="entry name" value="Periplasmic binding protein-like II"/>
    <property type="match status" value="1"/>
</dbReference>
<reference evidence="5 6" key="1">
    <citation type="journal article" date="2013" name="Genome Announc.">
        <title>Draft Genome Sequence of the Moderately Halophilic Bacterium Marinobacter lipolyticus Strain SM19.</title>
        <authorList>
            <person name="Papke R.T."/>
            <person name="de la Haba R.R."/>
            <person name="Infante-Dominguez C."/>
            <person name="Perez D."/>
            <person name="Sanchez-Porro C."/>
            <person name="Lapierre P."/>
            <person name="Ventosa A."/>
        </authorList>
    </citation>
    <scope>NUCLEOTIDE SEQUENCE [LARGE SCALE GENOMIC DNA]</scope>
    <source>
        <strain evidence="5 6">SM19</strain>
    </source>
</reference>
<organism evidence="5 6">
    <name type="scientific">Marinobacter lipolyticus SM19</name>
    <dbReference type="NCBI Taxonomy" id="1318628"/>
    <lineage>
        <taxon>Bacteria</taxon>
        <taxon>Pseudomonadati</taxon>
        <taxon>Pseudomonadota</taxon>
        <taxon>Gammaproteobacteria</taxon>
        <taxon>Pseudomonadales</taxon>
        <taxon>Marinobacteraceae</taxon>
        <taxon>Marinobacter</taxon>
    </lineage>
</organism>
<evidence type="ECO:0000259" key="4">
    <source>
        <dbReference type="Pfam" id="PF00497"/>
    </source>
</evidence>
<dbReference type="EMBL" id="ASAD01000007">
    <property type="protein sequence ID" value="EON93432.1"/>
    <property type="molecule type" value="Genomic_DNA"/>
</dbReference>
<dbReference type="Pfam" id="PF00497">
    <property type="entry name" value="SBP_bac_3"/>
    <property type="match status" value="1"/>
</dbReference>
<dbReference type="Proteomes" id="UP000016540">
    <property type="component" value="Unassembled WGS sequence"/>
</dbReference>
<evidence type="ECO:0000313" key="5">
    <source>
        <dbReference type="EMBL" id="EON93432.1"/>
    </source>
</evidence>
<feature type="domain" description="Solute-binding protein family 3/N-terminal" evidence="4">
    <location>
        <begin position="46"/>
        <end position="271"/>
    </location>
</feature>
<evidence type="ECO:0000313" key="6">
    <source>
        <dbReference type="Proteomes" id="UP000016540"/>
    </source>
</evidence>
<dbReference type="STRING" id="1318628.MARLIPOL_05340"/>
<protein>
    <submittedName>
        <fullName evidence="5">Periplasmic binding protein</fullName>
    </submittedName>
</protein>
<dbReference type="Gene3D" id="3.40.190.10">
    <property type="entry name" value="Periplasmic binding protein-like II"/>
    <property type="match status" value="2"/>
</dbReference>
<proteinExistence type="inferred from homology"/>
<name>R8B4A8_9GAMM</name>
<dbReference type="eggNOG" id="COG0834">
    <property type="taxonomic scope" value="Bacteria"/>
</dbReference>
<keyword evidence="2 3" id="KW-0732">Signal</keyword>
<evidence type="ECO:0000256" key="1">
    <source>
        <dbReference type="ARBA" id="ARBA00010333"/>
    </source>
</evidence>
<dbReference type="PATRIC" id="fig|1318628.3.peg.1069"/>
<dbReference type="AlphaFoldDB" id="R8B4A8"/>
<feature type="chain" id="PRO_5004452351" evidence="3">
    <location>
        <begin position="23"/>
        <end position="275"/>
    </location>
</feature>
<evidence type="ECO:0000256" key="3">
    <source>
        <dbReference type="SAM" id="SignalP"/>
    </source>
</evidence>
<sequence>MLRAVFILMLATLLIACSPSEAPKAKEALSREDVSTPMASPDRKVITIGSDPWCPHNCLAEGPQDGYMIDIAREVFEASGYEVKYLNVSWARALQMTREGLLDAVVSAFTTDAPDFVFPDEPQGRSHIAMYTPADSQWLYRGLESLTDQTLLAINGYSYSMELDDFIRSHTDDPAKVWVISGPAPLNRAIYLLNQHRADVYPEDVYVMTWALKDHAGIRPPRNAGLLQKTDIYVAFSPEHERSGQLAALLSEGTARLRENGRIREIMATYGLPED</sequence>
<accession>R8B4A8</accession>
<comment type="caution">
    <text evidence="5">The sequence shown here is derived from an EMBL/GenBank/DDBJ whole genome shotgun (WGS) entry which is preliminary data.</text>
</comment>
<dbReference type="InterPro" id="IPR001638">
    <property type="entry name" value="Solute-binding_3/MltF_N"/>
</dbReference>
<keyword evidence="6" id="KW-1185">Reference proteome</keyword>
<comment type="similarity">
    <text evidence="1">Belongs to the bacterial solute-binding protein 3 family.</text>
</comment>
<feature type="signal peptide" evidence="3">
    <location>
        <begin position="1"/>
        <end position="22"/>
    </location>
</feature>
<dbReference type="PANTHER" id="PTHR35936:SF25">
    <property type="entry name" value="ABC TRANSPORTER SUBSTRATE-BINDING PROTEIN"/>
    <property type="match status" value="1"/>
</dbReference>
<dbReference type="PANTHER" id="PTHR35936">
    <property type="entry name" value="MEMBRANE-BOUND LYTIC MUREIN TRANSGLYCOSYLASE F"/>
    <property type="match status" value="1"/>
</dbReference>